<evidence type="ECO:0000313" key="10">
    <source>
        <dbReference type="Proteomes" id="UP000290037"/>
    </source>
</evidence>
<feature type="domain" description="Non-reducing end beta-L-arabinofuranosidase-like GH127 catalytic" evidence="3">
    <location>
        <begin position="34"/>
        <end position="412"/>
    </location>
</feature>
<keyword evidence="10" id="KW-1185">Reference proteome</keyword>
<evidence type="ECO:0000259" key="6">
    <source>
        <dbReference type="Pfam" id="PF20736"/>
    </source>
</evidence>
<evidence type="ECO:0000256" key="2">
    <source>
        <dbReference type="SAM" id="SignalP"/>
    </source>
</evidence>
<proteinExistence type="predicted"/>
<feature type="signal peptide" evidence="2">
    <location>
        <begin position="1"/>
        <end position="22"/>
    </location>
</feature>
<reference evidence="7 10" key="3">
    <citation type="submission" date="2018-07" db="EMBL/GenBank/DDBJ databases">
        <title>Leeuwenhoekiella genomics.</title>
        <authorList>
            <person name="Tahon G."/>
            <person name="Willems A."/>
        </authorList>
    </citation>
    <scope>NUCLEOTIDE SEQUENCE [LARGE SCALE GENOMIC DNA]</scope>
    <source>
        <strain evidence="7 10">LMG 24856</strain>
    </source>
</reference>
<protein>
    <submittedName>
        <fullName evidence="8">Uncharacterized protein</fullName>
    </submittedName>
</protein>
<dbReference type="OrthoDB" id="9757939at2"/>
<dbReference type="InterPro" id="IPR032275">
    <property type="entry name" value="DUF4986"/>
</dbReference>
<reference evidence="9" key="1">
    <citation type="submission" date="2016-11" db="EMBL/GenBank/DDBJ databases">
        <authorList>
            <person name="Varghese N."/>
            <person name="Submissions S."/>
        </authorList>
    </citation>
    <scope>NUCLEOTIDE SEQUENCE [LARGE SCALE GENOMIC DNA]</scope>
    <source>
        <strain evidence="9">DSM 19859</strain>
    </source>
</reference>
<dbReference type="EMBL" id="FQXT01000001">
    <property type="protein sequence ID" value="SHH47891.1"/>
    <property type="molecule type" value="Genomic_DNA"/>
</dbReference>
<dbReference type="PANTHER" id="PTHR31151:SF0">
    <property type="entry name" value="PROLINE-TRNA LIGASE (DUF1680)"/>
    <property type="match status" value="1"/>
</dbReference>
<dbReference type="SUPFAM" id="SSF48208">
    <property type="entry name" value="Six-hairpin glycosidases"/>
    <property type="match status" value="1"/>
</dbReference>
<dbReference type="Proteomes" id="UP000290037">
    <property type="component" value="Unassembled WGS sequence"/>
</dbReference>
<dbReference type="Pfam" id="PF07944">
    <property type="entry name" value="Beta-AFase-like_GH127_cat"/>
    <property type="match status" value="1"/>
</dbReference>
<keyword evidence="2" id="KW-0732">Signal</keyword>
<dbReference type="STRING" id="573501.SAMN04487999_0295"/>
<feature type="chain" id="PRO_5012974384" evidence="2">
    <location>
        <begin position="23"/>
        <end position="793"/>
    </location>
</feature>
<dbReference type="InterPro" id="IPR008928">
    <property type="entry name" value="6-hairpin_glycosidase_sf"/>
</dbReference>
<name>A0A1M5TB11_9FLAO</name>
<feature type="domain" description="Glycoside hydrolase GH146 substrate-binding" evidence="5">
    <location>
        <begin position="655"/>
        <end position="786"/>
    </location>
</feature>
<dbReference type="PANTHER" id="PTHR31151">
    <property type="entry name" value="PROLINE-TRNA LIGASE (DUF1680)"/>
    <property type="match status" value="1"/>
</dbReference>
<dbReference type="Pfam" id="PF20620">
    <property type="entry name" value="DUF6805"/>
    <property type="match status" value="1"/>
</dbReference>
<dbReference type="GO" id="GO:0005975">
    <property type="term" value="P:carbohydrate metabolic process"/>
    <property type="evidence" value="ECO:0007669"/>
    <property type="project" value="InterPro"/>
</dbReference>
<evidence type="ECO:0000256" key="1">
    <source>
        <dbReference type="SAM" id="MobiDB-lite"/>
    </source>
</evidence>
<evidence type="ECO:0000259" key="3">
    <source>
        <dbReference type="Pfam" id="PF07944"/>
    </source>
</evidence>
<evidence type="ECO:0000313" key="8">
    <source>
        <dbReference type="EMBL" id="SHH47891.1"/>
    </source>
</evidence>
<feature type="domain" description="DUF4986" evidence="4">
    <location>
        <begin position="546"/>
        <end position="630"/>
    </location>
</feature>
<dbReference type="InterPro" id="IPR012878">
    <property type="entry name" value="Beta-AFase-like_GH127_cat"/>
</dbReference>
<feature type="domain" description="Non-reducing end beta-L-arabinofuranosidase-like GH127 middle" evidence="6">
    <location>
        <begin position="423"/>
        <end position="518"/>
    </location>
</feature>
<accession>A0A1M5TB11</accession>
<dbReference type="EMBL" id="QOVN01000004">
    <property type="protein sequence ID" value="RXG28718.1"/>
    <property type="molecule type" value="Genomic_DNA"/>
</dbReference>
<feature type="compositionally biased region" description="Polar residues" evidence="1">
    <location>
        <begin position="678"/>
        <end position="688"/>
    </location>
</feature>
<dbReference type="Pfam" id="PF16375">
    <property type="entry name" value="DUF4986"/>
    <property type="match status" value="1"/>
</dbReference>
<feature type="region of interest" description="Disordered" evidence="1">
    <location>
        <begin position="667"/>
        <end position="688"/>
    </location>
</feature>
<evidence type="ECO:0000313" key="7">
    <source>
        <dbReference type="EMBL" id="RXG28718.1"/>
    </source>
</evidence>
<dbReference type="Gene3D" id="2.60.120.260">
    <property type="entry name" value="Galactose-binding domain-like"/>
    <property type="match status" value="1"/>
</dbReference>
<evidence type="ECO:0000259" key="5">
    <source>
        <dbReference type="Pfam" id="PF20620"/>
    </source>
</evidence>
<reference evidence="8" key="2">
    <citation type="submission" date="2016-11" db="EMBL/GenBank/DDBJ databases">
        <authorList>
            <person name="Jaros S."/>
            <person name="Januszkiewicz K."/>
            <person name="Wedrychowicz H."/>
        </authorList>
    </citation>
    <scope>NUCLEOTIDE SEQUENCE [LARGE SCALE GENOMIC DNA]</scope>
    <source>
        <strain evidence="8">DSM 19859</strain>
    </source>
</reference>
<organism evidence="8 9">
    <name type="scientific">Leeuwenhoekiella palythoae</name>
    <dbReference type="NCBI Taxonomy" id="573501"/>
    <lineage>
        <taxon>Bacteria</taxon>
        <taxon>Pseudomonadati</taxon>
        <taxon>Bacteroidota</taxon>
        <taxon>Flavobacteriia</taxon>
        <taxon>Flavobacteriales</taxon>
        <taxon>Flavobacteriaceae</taxon>
        <taxon>Leeuwenhoekiella</taxon>
    </lineage>
</organism>
<evidence type="ECO:0000259" key="4">
    <source>
        <dbReference type="Pfam" id="PF16375"/>
    </source>
</evidence>
<dbReference type="Proteomes" id="UP000184240">
    <property type="component" value="Unassembled WGS sequence"/>
</dbReference>
<dbReference type="AlphaFoldDB" id="A0A1M5TB11"/>
<dbReference type="InterPro" id="IPR046544">
    <property type="entry name" value="GH146_SB_dom"/>
</dbReference>
<gene>
    <name evidence="7" type="ORF">DSM01_2179</name>
    <name evidence="8" type="ORF">SAMN04487999_0295</name>
</gene>
<dbReference type="Pfam" id="PF20736">
    <property type="entry name" value="Glyco_hydro127M"/>
    <property type="match status" value="1"/>
</dbReference>
<dbReference type="InterPro" id="IPR049046">
    <property type="entry name" value="Beta-AFase-like_GH127_middle"/>
</dbReference>
<evidence type="ECO:0000313" key="9">
    <source>
        <dbReference type="Proteomes" id="UP000184240"/>
    </source>
</evidence>
<sequence>MSLIKMKYVVVSLFLLSAFAKAQEKVSLFPLNAVSVESGVFKEAALTDFNYIQALDADRLLAPFLREAGLEPKADSYTNWENTGLDGHTAGHYISALSMYYASTSDPKAKEMLEYALAELDRVQKANGNGYIGGVPGSDALWAEIKAGKINAGSFSLNDKWVPLYNIHKTFNGLKDAWIHAELPQAKRMLIELTDWFLDITADLSEAQIQDMLRSEHGGLNEVFAEVYAITSDKKYLKLAEDFSQHALLKPLAANEDILTGMHANTQIPKFIGFERISQLEEAKDYHDAASNFFDNVTTRRSISIGGNSVREHFNPVDDFSSVVSSEQGPESCNTYNMLKLSKLLFEDTSEEHYIDFYERGLYNHILSSQNPDGGFVYFTPIRPGHYRVYSQPETSFWCCVGSGMENHTKYNELIYAKKEDKLYVNLFIPSEVNWEEKKATLTQKTNFPEEATTELIWNSKKKTKATLMLRYPQWVNAGELKVYVNDKLEKIDATPGSYVSLERKWKNGDRIKMELPMHLSLEELPDDSGYVSVKYGPIVLAAVTGDANQDGLFADDSRGGHIADGPFLPLTEAPMFLTKDGESLLNEIKPVEGDPLHFKAPDLFYPETYSDLVLQPFYKIHEKRYSIYFKKQTPEGLAEEQRKLEEKQKAEAYLREITLDFVAPGEQQPESDHGILSENSNSGLNQNKHWRDATGWFSYDLRNKEAKAKTLRVTYFGKDAGRKFKIMVNETTIAEPHFKGTRGNDFFEVDYTIPQELAATNEILTVRFEAEKGSTTAGIYGVRLLSIPATKE</sequence>